<dbReference type="SFLD" id="SFLDF00562">
    <property type="entry name" value="HemN-like__clustered_with_heat"/>
    <property type="match status" value="1"/>
</dbReference>
<sequence>MSFSSNYNYSGSDNCPSKNSSPSGRSGGAFGIYIHIPFCKQACHYCDFHFSTSLKKKDELINALAKELVLRKDEFKNSNVETIYFGGGTPSLLSIDELRFLIAEVYKHYEVAEHPEITIEANPDDLITVTNMDVTLSAVEATTQSIFKAYKSIGINRLSIGIQSFFEEDLKLMNRAHNAKEAQNCLEEATKYFDNISIDLIYGIPGMSNERWIQNIETALSFNIPHISSYALTVEPKTALDTFIKKGIIENVDDDLAQEQFHILIEKLEDNGFIHYELSNFGKPEYFSRNNSAYWQGKPYLGIGPSAHSFDGKHRGWNVRNNTKYIKSLEENTIPIETETLSTTDQYNEYIMTGLRTIWGVSLKKVEDDFGPNYKAYLLQHSQKHIIEHLLYLDDGKLLVTKKGKFLSDGIASDLFKINLS</sequence>
<comment type="similarity">
    <text evidence="1">Belongs to the anaerobic coproporphyrinogen-III oxidase family. HemW subfamily.</text>
</comment>
<dbReference type="RefSeq" id="WP_083993947.1">
    <property type="nucleotide sequence ID" value="NZ_LZRN01000026.1"/>
</dbReference>
<keyword evidence="2" id="KW-0408">Iron</keyword>
<dbReference type="GO" id="GO:0006779">
    <property type="term" value="P:porphyrin-containing compound biosynthetic process"/>
    <property type="evidence" value="ECO:0007669"/>
    <property type="project" value="InterPro"/>
</dbReference>
<evidence type="ECO:0000313" key="6">
    <source>
        <dbReference type="Proteomes" id="UP000248987"/>
    </source>
</evidence>
<keyword evidence="2" id="KW-0349">Heme</keyword>
<gene>
    <name evidence="5" type="ORF">LX77_03372</name>
</gene>
<keyword evidence="2" id="KW-0479">Metal-binding</keyword>
<evidence type="ECO:0000256" key="1">
    <source>
        <dbReference type="ARBA" id="ARBA00006100"/>
    </source>
</evidence>
<dbReference type="OrthoDB" id="9808022at2"/>
<dbReference type="PROSITE" id="PS51918">
    <property type="entry name" value="RADICAL_SAM"/>
    <property type="match status" value="1"/>
</dbReference>
<reference evidence="5 6" key="1">
    <citation type="submission" date="2018-06" db="EMBL/GenBank/DDBJ databases">
        <title>Genomic Encyclopedia of Archaeal and Bacterial Type Strains, Phase II (KMG-II): from individual species to whole genera.</title>
        <authorList>
            <person name="Goeker M."/>
        </authorList>
    </citation>
    <scope>NUCLEOTIDE SEQUENCE [LARGE SCALE GENOMIC DNA]</scope>
    <source>
        <strain evidence="5 6">DSM 12408</strain>
    </source>
</reference>
<dbReference type="InterPro" id="IPR058240">
    <property type="entry name" value="rSAM_sf"/>
</dbReference>
<dbReference type="SMART" id="SM00729">
    <property type="entry name" value="Elp3"/>
    <property type="match status" value="1"/>
</dbReference>
<keyword evidence="2" id="KW-0949">S-adenosyl-L-methionine</keyword>
<evidence type="ECO:0000256" key="2">
    <source>
        <dbReference type="RuleBase" id="RU364116"/>
    </source>
</evidence>
<dbReference type="GO" id="GO:0004109">
    <property type="term" value="F:coproporphyrinogen oxidase activity"/>
    <property type="evidence" value="ECO:0007669"/>
    <property type="project" value="InterPro"/>
</dbReference>
<proteinExistence type="inferred from homology"/>
<feature type="domain" description="Radical SAM core" evidence="4">
    <location>
        <begin position="24"/>
        <end position="274"/>
    </location>
</feature>
<dbReference type="SFLD" id="SFLDF00288">
    <property type="entry name" value="HemN-like__clustered_with_nucl"/>
    <property type="match status" value="1"/>
</dbReference>
<dbReference type="InterPro" id="IPR010723">
    <property type="entry name" value="HemN_C"/>
</dbReference>
<dbReference type="InterPro" id="IPR006638">
    <property type="entry name" value="Elp3/MiaA/NifB-like_rSAM"/>
</dbReference>
<dbReference type="InterPro" id="IPR004559">
    <property type="entry name" value="HemW-like"/>
</dbReference>
<keyword evidence="6" id="KW-1185">Reference proteome</keyword>
<dbReference type="InterPro" id="IPR007197">
    <property type="entry name" value="rSAM"/>
</dbReference>
<dbReference type="CDD" id="cd01335">
    <property type="entry name" value="Radical_SAM"/>
    <property type="match status" value="1"/>
</dbReference>
<keyword evidence="2" id="KW-0963">Cytoplasm</keyword>
<keyword evidence="2" id="KW-0411">Iron-sulfur</keyword>
<organism evidence="5 6">
    <name type="scientific">Gelidibacter algens</name>
    <dbReference type="NCBI Taxonomy" id="49280"/>
    <lineage>
        <taxon>Bacteria</taxon>
        <taxon>Pseudomonadati</taxon>
        <taxon>Bacteroidota</taxon>
        <taxon>Flavobacteriia</taxon>
        <taxon>Flavobacteriales</taxon>
        <taxon>Flavobacteriaceae</taxon>
        <taxon>Gelidibacter</taxon>
    </lineage>
</organism>
<dbReference type="SFLD" id="SFLDS00029">
    <property type="entry name" value="Radical_SAM"/>
    <property type="match status" value="1"/>
</dbReference>
<dbReference type="PANTHER" id="PTHR13932:SF5">
    <property type="entry name" value="RADICAL S-ADENOSYL METHIONINE DOMAIN-CONTAINING PROTEIN 1, MITOCHONDRIAL"/>
    <property type="match status" value="1"/>
</dbReference>
<dbReference type="AlphaFoldDB" id="A0A327RU10"/>
<evidence type="ECO:0000313" key="5">
    <source>
        <dbReference type="EMBL" id="RAJ19851.1"/>
    </source>
</evidence>
<dbReference type="NCBIfam" id="TIGR00539">
    <property type="entry name" value="hemN_rel"/>
    <property type="match status" value="1"/>
</dbReference>
<dbReference type="GO" id="GO:0005737">
    <property type="term" value="C:cytoplasm"/>
    <property type="evidence" value="ECO:0007669"/>
    <property type="project" value="UniProtKB-SubCell"/>
</dbReference>
<keyword evidence="2" id="KW-0143">Chaperone</keyword>
<dbReference type="Pfam" id="PF06969">
    <property type="entry name" value="HemN_C"/>
    <property type="match status" value="1"/>
</dbReference>
<feature type="region of interest" description="Disordered" evidence="3">
    <location>
        <begin position="1"/>
        <end position="20"/>
    </location>
</feature>
<protein>
    <recommendedName>
        <fullName evidence="2">Heme chaperone HemW</fullName>
    </recommendedName>
</protein>
<comment type="function">
    <text evidence="2">Probably acts as a heme chaperone, transferring heme to an unknown acceptor. Binds one molecule of heme per monomer, possibly covalently. Binds 1 [4Fe-4S] cluster. The cluster is coordinated with 3 cysteines and an exchangeable S-adenosyl-L-methionine.</text>
</comment>
<dbReference type="EMBL" id="QLLQ01000018">
    <property type="protein sequence ID" value="RAJ19851.1"/>
    <property type="molecule type" value="Genomic_DNA"/>
</dbReference>
<dbReference type="Proteomes" id="UP000248987">
    <property type="component" value="Unassembled WGS sequence"/>
</dbReference>
<dbReference type="Gene3D" id="3.30.750.200">
    <property type="match status" value="1"/>
</dbReference>
<dbReference type="GO" id="GO:0051539">
    <property type="term" value="F:4 iron, 4 sulfur cluster binding"/>
    <property type="evidence" value="ECO:0007669"/>
    <property type="project" value="UniProtKB-UniRule"/>
</dbReference>
<dbReference type="Pfam" id="PF04055">
    <property type="entry name" value="Radical_SAM"/>
    <property type="match status" value="1"/>
</dbReference>
<accession>A0A327RU10</accession>
<dbReference type="InterPro" id="IPR034505">
    <property type="entry name" value="Coproporphyrinogen-III_oxidase"/>
</dbReference>
<comment type="subcellular location">
    <subcellularLocation>
        <location evidence="2">Cytoplasm</location>
    </subcellularLocation>
</comment>
<dbReference type="GO" id="GO:0046872">
    <property type="term" value="F:metal ion binding"/>
    <property type="evidence" value="ECO:0007669"/>
    <property type="project" value="UniProtKB-UniRule"/>
</dbReference>
<comment type="caution">
    <text evidence="5">The sequence shown here is derived from an EMBL/GenBank/DDBJ whole genome shotgun (WGS) entry which is preliminary data.</text>
</comment>
<name>A0A327RU10_9FLAO</name>
<dbReference type="SFLD" id="SFLDG01065">
    <property type="entry name" value="anaerobic_coproporphyrinogen-I"/>
    <property type="match status" value="1"/>
</dbReference>
<dbReference type="PANTHER" id="PTHR13932">
    <property type="entry name" value="COPROPORPHYRINIGEN III OXIDASE"/>
    <property type="match status" value="1"/>
</dbReference>
<evidence type="ECO:0000259" key="4">
    <source>
        <dbReference type="PROSITE" id="PS51918"/>
    </source>
</evidence>
<evidence type="ECO:0000256" key="3">
    <source>
        <dbReference type="SAM" id="MobiDB-lite"/>
    </source>
</evidence>
<dbReference type="SUPFAM" id="SSF102114">
    <property type="entry name" value="Radical SAM enzymes"/>
    <property type="match status" value="1"/>
</dbReference>
<keyword evidence="2" id="KW-0004">4Fe-4S</keyword>